<gene>
    <name evidence="2" type="ORF">BU23DRAFT_565215</name>
</gene>
<dbReference type="EMBL" id="ML976664">
    <property type="protein sequence ID" value="KAF1977061.1"/>
    <property type="molecule type" value="Genomic_DNA"/>
</dbReference>
<organism evidence="2 3">
    <name type="scientific">Bimuria novae-zelandiae CBS 107.79</name>
    <dbReference type="NCBI Taxonomy" id="1447943"/>
    <lineage>
        <taxon>Eukaryota</taxon>
        <taxon>Fungi</taxon>
        <taxon>Dikarya</taxon>
        <taxon>Ascomycota</taxon>
        <taxon>Pezizomycotina</taxon>
        <taxon>Dothideomycetes</taxon>
        <taxon>Pleosporomycetidae</taxon>
        <taxon>Pleosporales</taxon>
        <taxon>Massarineae</taxon>
        <taxon>Didymosphaeriaceae</taxon>
        <taxon>Bimuria</taxon>
    </lineage>
</organism>
<proteinExistence type="predicted"/>
<feature type="region of interest" description="Disordered" evidence="1">
    <location>
        <begin position="1"/>
        <end position="61"/>
    </location>
</feature>
<evidence type="ECO:0000313" key="3">
    <source>
        <dbReference type="Proteomes" id="UP000800036"/>
    </source>
</evidence>
<dbReference type="AlphaFoldDB" id="A0A6A5VIK5"/>
<dbReference type="Proteomes" id="UP000800036">
    <property type="component" value="Unassembled WGS sequence"/>
</dbReference>
<accession>A0A6A5VIK5</accession>
<protein>
    <submittedName>
        <fullName evidence="2">Uncharacterized protein</fullName>
    </submittedName>
</protein>
<feature type="compositionally biased region" description="Polar residues" evidence="1">
    <location>
        <begin position="1"/>
        <end position="11"/>
    </location>
</feature>
<feature type="compositionally biased region" description="Polar residues" evidence="1">
    <location>
        <begin position="41"/>
        <end position="51"/>
    </location>
</feature>
<evidence type="ECO:0000256" key="1">
    <source>
        <dbReference type="SAM" id="MobiDB-lite"/>
    </source>
</evidence>
<sequence>MAQSLQTTTPARQGRRASGKPSTFAPAGSPVTVEIEDFRDTSVSPSAANNAENHDGLKLDVLPSTQGRSSLVEAYPEFSSRLAVLFSNVNYDTRYLEDEAFSNIALGFVYHGPVIYATGDNELDDAALKVTLSYRIATPEEHQPCGWYLASAPDIRWQMFFV</sequence>
<name>A0A6A5VIK5_9PLEO</name>
<evidence type="ECO:0000313" key="2">
    <source>
        <dbReference type="EMBL" id="KAF1977061.1"/>
    </source>
</evidence>
<reference evidence="2" key="1">
    <citation type="journal article" date="2020" name="Stud. Mycol.">
        <title>101 Dothideomycetes genomes: a test case for predicting lifestyles and emergence of pathogens.</title>
        <authorList>
            <person name="Haridas S."/>
            <person name="Albert R."/>
            <person name="Binder M."/>
            <person name="Bloem J."/>
            <person name="Labutti K."/>
            <person name="Salamov A."/>
            <person name="Andreopoulos B."/>
            <person name="Baker S."/>
            <person name="Barry K."/>
            <person name="Bills G."/>
            <person name="Bluhm B."/>
            <person name="Cannon C."/>
            <person name="Castanera R."/>
            <person name="Culley D."/>
            <person name="Daum C."/>
            <person name="Ezra D."/>
            <person name="Gonzalez J."/>
            <person name="Henrissat B."/>
            <person name="Kuo A."/>
            <person name="Liang C."/>
            <person name="Lipzen A."/>
            <person name="Lutzoni F."/>
            <person name="Magnuson J."/>
            <person name="Mondo S."/>
            <person name="Nolan M."/>
            <person name="Ohm R."/>
            <person name="Pangilinan J."/>
            <person name="Park H.-J."/>
            <person name="Ramirez L."/>
            <person name="Alfaro M."/>
            <person name="Sun H."/>
            <person name="Tritt A."/>
            <person name="Yoshinaga Y."/>
            <person name="Zwiers L.-H."/>
            <person name="Turgeon B."/>
            <person name="Goodwin S."/>
            <person name="Spatafora J."/>
            <person name="Crous P."/>
            <person name="Grigoriev I."/>
        </authorList>
    </citation>
    <scope>NUCLEOTIDE SEQUENCE</scope>
    <source>
        <strain evidence="2">CBS 107.79</strain>
    </source>
</reference>
<keyword evidence="3" id="KW-1185">Reference proteome</keyword>